<dbReference type="SUPFAM" id="SSF82199">
    <property type="entry name" value="SET domain"/>
    <property type="match status" value="1"/>
</dbReference>
<dbReference type="SMART" id="SM00317">
    <property type="entry name" value="SET"/>
    <property type="match status" value="1"/>
</dbReference>
<sequence>MGDCGIHIMPKRKKTLVSWRFQDDYVRLPRKTLGSEIDDPSDIERGKELCEDGGDTKDRKDVKCRIQVVIMSKRRKTLVSWRFQRCYKRLFSKAFNLETESVGSLKNRNTSVQFSSRMDGIAPNLGNGEPPTSANCQSTPVGGEQVLRRYPSRVRVSAECNVSSGMANGPAEVASGQDSAKTRTAGEPVTFKDNIIDEIATRKSVRESLREFQKIYRKLLEEEEEDSKSKQTRIGTAPDMVAFKLFRERSNGLHDDRKYVGKVPGVHIGDVFHLRVELCVVGLHRQHRVGIDYLNQGGKLLAVSIVSYMQCSGSKNDFDILIYSGSVIATNNQKLEGGNLALKRSMETGTPVRVIYGFIRHQSDKYRETKTKKLATYIYGGQYLVEKYWMEKKDEICMVCKFRLRRISGQAKLDIQEILKSRRSETFSGLYIDDISQGKEKVPISAVNAIDDEYLVPFNYNSKIQYPLLHKPTPPSGCDCTDGCSDSEKCACAVKNGGEIPFNNNGAVVEAKPLIYECGPSCKCPPTCHNRVSQHGIKFPLQVFKTKLMGWGVRSLTFIPSGSYVCEYVGDLLEDEEAQKKTNDDYLFAIGNNYYDESLWEGLSSSIPSLQKGAHREGEEGGFAVDASECGNVGRFINHSCTPNLYAQNLLYDHDDMSMPHIMFFASENIPPLVELTYHYNYTVDQVYDSNGNIKRKNCYCGSIECTGRLY</sequence>
<name>A0A6P5FFF8_ANACO</name>
<dbReference type="InterPro" id="IPR051357">
    <property type="entry name" value="H3K9_HMTase_SUVAR3-9"/>
</dbReference>
<evidence type="ECO:0000256" key="4">
    <source>
        <dbReference type="ARBA" id="ARBA00022679"/>
    </source>
</evidence>
<evidence type="ECO:0000259" key="9">
    <source>
        <dbReference type="PROSITE" id="PS50280"/>
    </source>
</evidence>
<dbReference type="Gene3D" id="2.30.280.10">
    <property type="entry name" value="SRA-YDG"/>
    <property type="match status" value="1"/>
</dbReference>
<keyword evidence="5" id="KW-0949">S-adenosyl-L-methionine</keyword>
<dbReference type="GeneID" id="109714470"/>
<dbReference type="InterPro" id="IPR003105">
    <property type="entry name" value="SRA_YDG"/>
</dbReference>
<dbReference type="GO" id="GO:0032259">
    <property type="term" value="P:methylation"/>
    <property type="evidence" value="ECO:0007669"/>
    <property type="project" value="UniProtKB-KW"/>
</dbReference>
<keyword evidence="4" id="KW-0808">Transferase</keyword>
<dbReference type="Proteomes" id="UP000515123">
    <property type="component" value="Linkage group 8"/>
</dbReference>
<dbReference type="InterPro" id="IPR025794">
    <property type="entry name" value="H3-K9-MeTrfase_plant"/>
</dbReference>
<dbReference type="PROSITE" id="PS50280">
    <property type="entry name" value="SET"/>
    <property type="match status" value="1"/>
</dbReference>
<evidence type="ECO:0000313" key="13">
    <source>
        <dbReference type="Proteomes" id="UP000515123"/>
    </source>
</evidence>
<proteinExistence type="predicted"/>
<evidence type="ECO:0000313" key="14">
    <source>
        <dbReference type="RefSeq" id="XP_020094699.1"/>
    </source>
</evidence>
<dbReference type="GO" id="GO:0008270">
    <property type="term" value="F:zinc ion binding"/>
    <property type="evidence" value="ECO:0007669"/>
    <property type="project" value="InterPro"/>
</dbReference>
<organism evidence="14">
    <name type="scientific">Ananas comosus</name>
    <name type="common">Pineapple</name>
    <name type="synonym">Ananas ananas</name>
    <dbReference type="NCBI Taxonomy" id="4615"/>
    <lineage>
        <taxon>Eukaryota</taxon>
        <taxon>Viridiplantae</taxon>
        <taxon>Streptophyta</taxon>
        <taxon>Embryophyta</taxon>
        <taxon>Tracheophyta</taxon>
        <taxon>Spermatophyta</taxon>
        <taxon>Magnoliopsida</taxon>
        <taxon>Liliopsida</taxon>
        <taxon>Poales</taxon>
        <taxon>Bromeliaceae</taxon>
        <taxon>Bromelioideae</taxon>
        <taxon>Ananas</taxon>
    </lineage>
</organism>
<keyword evidence="3" id="KW-0489">Methyltransferase</keyword>
<keyword evidence="13" id="KW-1185">Reference proteome</keyword>
<feature type="domain" description="SET" evidence="9">
    <location>
        <begin position="539"/>
        <end position="681"/>
    </location>
</feature>
<comment type="subcellular location">
    <subcellularLocation>
        <location evidence="1">Chromosome</location>
    </subcellularLocation>
    <subcellularLocation>
        <location evidence="8">Nucleus</location>
    </subcellularLocation>
</comment>
<reference evidence="14 15" key="2">
    <citation type="submission" date="2025-04" db="UniProtKB">
        <authorList>
            <consortium name="RefSeq"/>
        </authorList>
    </citation>
    <scope>IDENTIFICATION</scope>
    <source>
        <tissue evidence="14 15">Leaf</tissue>
    </source>
</reference>
<dbReference type="SMART" id="SM00468">
    <property type="entry name" value="PreSET"/>
    <property type="match status" value="1"/>
</dbReference>
<gene>
    <name evidence="14 15" type="primary">LOC109714470</name>
</gene>
<accession>A0A6P5FFF8</accession>
<dbReference type="InterPro" id="IPR007728">
    <property type="entry name" value="Pre-SET_dom"/>
</dbReference>
<dbReference type="GO" id="GO:0003690">
    <property type="term" value="F:double-stranded DNA binding"/>
    <property type="evidence" value="ECO:0007669"/>
    <property type="project" value="TreeGrafter"/>
</dbReference>
<dbReference type="Pfam" id="PF02182">
    <property type="entry name" value="SAD_SRA"/>
    <property type="match status" value="1"/>
</dbReference>
<feature type="domain" description="YDG" evidence="12">
    <location>
        <begin position="261"/>
        <end position="406"/>
    </location>
</feature>
<evidence type="ECO:0000256" key="2">
    <source>
        <dbReference type="ARBA" id="ARBA00022454"/>
    </source>
</evidence>
<evidence type="ECO:0000313" key="15">
    <source>
        <dbReference type="RefSeq" id="XP_020094700.1"/>
    </source>
</evidence>
<dbReference type="InterPro" id="IPR001214">
    <property type="entry name" value="SET_dom"/>
</dbReference>
<dbReference type="InterPro" id="IPR003616">
    <property type="entry name" value="Post-SET_dom"/>
</dbReference>
<dbReference type="Pfam" id="PF00856">
    <property type="entry name" value="SET"/>
    <property type="match status" value="1"/>
</dbReference>
<dbReference type="Gene3D" id="2.170.270.10">
    <property type="entry name" value="SET domain"/>
    <property type="match status" value="1"/>
</dbReference>
<evidence type="ECO:0000256" key="8">
    <source>
        <dbReference type="PROSITE-ProRule" id="PRU00358"/>
    </source>
</evidence>
<dbReference type="OrthoDB" id="5792673at2759"/>
<dbReference type="RefSeq" id="XP_020094700.1">
    <property type="nucleotide sequence ID" value="XM_020239111.1"/>
</dbReference>
<dbReference type="GO" id="GO:0042054">
    <property type="term" value="F:histone methyltransferase activity"/>
    <property type="evidence" value="ECO:0007669"/>
    <property type="project" value="InterPro"/>
</dbReference>
<keyword evidence="2" id="KW-0158">Chromosome</keyword>
<protein>
    <submittedName>
        <fullName evidence="14 15">Histone-lysine N-methyltransferase, H3 lysine-9 specific SUVH6-like</fullName>
    </submittedName>
</protein>
<evidence type="ECO:0000256" key="6">
    <source>
        <dbReference type="ARBA" id="ARBA00022853"/>
    </source>
</evidence>
<dbReference type="PROSITE" id="PS50867">
    <property type="entry name" value="PRE_SET"/>
    <property type="match status" value="1"/>
</dbReference>
<evidence type="ECO:0000256" key="3">
    <source>
        <dbReference type="ARBA" id="ARBA00022603"/>
    </source>
</evidence>
<dbReference type="PROSITE" id="PS51015">
    <property type="entry name" value="YDG"/>
    <property type="match status" value="1"/>
</dbReference>
<feature type="domain" description="Pre-SET" evidence="10">
    <location>
        <begin position="476"/>
        <end position="536"/>
    </location>
</feature>
<keyword evidence="6" id="KW-0156">Chromatin regulator</keyword>
<evidence type="ECO:0000256" key="5">
    <source>
        <dbReference type="ARBA" id="ARBA00022691"/>
    </source>
</evidence>
<dbReference type="GO" id="GO:0005694">
    <property type="term" value="C:chromosome"/>
    <property type="evidence" value="ECO:0007669"/>
    <property type="project" value="UniProtKB-SubCell"/>
</dbReference>
<dbReference type="RefSeq" id="XP_020094699.1">
    <property type="nucleotide sequence ID" value="XM_020239110.1"/>
</dbReference>
<dbReference type="PROSITE" id="PS51575">
    <property type="entry name" value="SAM_MT43_SUVAR39_2"/>
    <property type="match status" value="1"/>
</dbReference>
<dbReference type="InterPro" id="IPR036987">
    <property type="entry name" value="SRA-YDG_sf"/>
</dbReference>
<evidence type="ECO:0000259" key="12">
    <source>
        <dbReference type="PROSITE" id="PS51015"/>
    </source>
</evidence>
<evidence type="ECO:0000256" key="1">
    <source>
        <dbReference type="ARBA" id="ARBA00004286"/>
    </source>
</evidence>
<dbReference type="SUPFAM" id="SSF88697">
    <property type="entry name" value="PUA domain-like"/>
    <property type="match status" value="1"/>
</dbReference>
<dbReference type="Pfam" id="PF05033">
    <property type="entry name" value="Pre-SET"/>
    <property type="match status" value="1"/>
</dbReference>
<evidence type="ECO:0000256" key="7">
    <source>
        <dbReference type="ARBA" id="ARBA00023242"/>
    </source>
</evidence>
<dbReference type="SMART" id="SM00466">
    <property type="entry name" value="SRA"/>
    <property type="match status" value="1"/>
</dbReference>
<dbReference type="InterPro" id="IPR015947">
    <property type="entry name" value="PUA-like_sf"/>
</dbReference>
<feature type="domain" description="Post-SET" evidence="11">
    <location>
        <begin position="695"/>
        <end position="711"/>
    </location>
</feature>
<evidence type="ECO:0000259" key="10">
    <source>
        <dbReference type="PROSITE" id="PS50867"/>
    </source>
</evidence>
<dbReference type="PROSITE" id="PS50868">
    <property type="entry name" value="POST_SET"/>
    <property type="match status" value="1"/>
</dbReference>
<dbReference type="AlphaFoldDB" id="A0A6P5FFF8"/>
<dbReference type="GO" id="GO:0005634">
    <property type="term" value="C:nucleus"/>
    <property type="evidence" value="ECO:0007669"/>
    <property type="project" value="UniProtKB-SubCell"/>
</dbReference>
<reference evidence="13" key="1">
    <citation type="journal article" date="2015" name="Nat. Genet.">
        <title>The pineapple genome and the evolution of CAM photosynthesis.</title>
        <authorList>
            <person name="Ming R."/>
            <person name="VanBuren R."/>
            <person name="Wai C.M."/>
            <person name="Tang H."/>
            <person name="Schatz M.C."/>
            <person name="Bowers J.E."/>
            <person name="Lyons E."/>
            <person name="Wang M.L."/>
            <person name="Chen J."/>
            <person name="Biggers E."/>
            <person name="Zhang J."/>
            <person name="Huang L."/>
            <person name="Zhang L."/>
            <person name="Miao W."/>
            <person name="Zhang J."/>
            <person name="Ye Z."/>
            <person name="Miao C."/>
            <person name="Lin Z."/>
            <person name="Wang H."/>
            <person name="Zhou H."/>
            <person name="Yim W.C."/>
            <person name="Priest H.D."/>
            <person name="Zheng C."/>
            <person name="Woodhouse M."/>
            <person name="Edger P.P."/>
            <person name="Guyot R."/>
            <person name="Guo H.B."/>
            <person name="Guo H."/>
            <person name="Zheng G."/>
            <person name="Singh R."/>
            <person name="Sharma A."/>
            <person name="Min X."/>
            <person name="Zheng Y."/>
            <person name="Lee H."/>
            <person name="Gurtowski J."/>
            <person name="Sedlazeck F.J."/>
            <person name="Harkess A."/>
            <person name="McKain M.R."/>
            <person name="Liao Z."/>
            <person name="Fang J."/>
            <person name="Liu J."/>
            <person name="Zhang X."/>
            <person name="Zhang Q."/>
            <person name="Hu W."/>
            <person name="Qin Y."/>
            <person name="Wang K."/>
            <person name="Chen L.Y."/>
            <person name="Shirley N."/>
            <person name="Lin Y.R."/>
            <person name="Liu L.Y."/>
            <person name="Hernandez A.G."/>
            <person name="Wright C.L."/>
            <person name="Bulone V."/>
            <person name="Tuskan G.A."/>
            <person name="Heath K."/>
            <person name="Zee F."/>
            <person name="Moore P.H."/>
            <person name="Sunkar R."/>
            <person name="Leebens-Mack J.H."/>
            <person name="Mockler T."/>
            <person name="Bennetzen J.L."/>
            <person name="Freeling M."/>
            <person name="Sankoff D."/>
            <person name="Paterson A.H."/>
            <person name="Zhu X."/>
            <person name="Yang X."/>
            <person name="Smith J.A."/>
            <person name="Cushman J.C."/>
            <person name="Paull R.E."/>
            <person name="Yu Q."/>
        </authorList>
    </citation>
    <scope>NUCLEOTIDE SEQUENCE [LARGE SCALE GENOMIC DNA]</scope>
    <source>
        <strain evidence="13">cv. F153</strain>
    </source>
</reference>
<evidence type="ECO:0000259" key="11">
    <source>
        <dbReference type="PROSITE" id="PS50868"/>
    </source>
</evidence>
<dbReference type="PANTHER" id="PTHR45660">
    <property type="entry name" value="HISTONE-LYSINE N-METHYLTRANSFERASE SETMAR"/>
    <property type="match status" value="1"/>
</dbReference>
<dbReference type="PANTHER" id="PTHR45660:SF22">
    <property type="entry name" value="OS04G0544100 PROTEIN"/>
    <property type="match status" value="1"/>
</dbReference>
<dbReference type="InterPro" id="IPR046341">
    <property type="entry name" value="SET_dom_sf"/>
</dbReference>
<keyword evidence="7 8" id="KW-0539">Nucleus</keyword>
<dbReference type="Gramene" id="Aco011655.1.mrna1">
    <property type="protein sequence ID" value="Aco011655.1.mrna1.cds1"/>
    <property type="gene ID" value="Aco011655.1.path1"/>
</dbReference>